<dbReference type="Pfam" id="PF13746">
    <property type="entry name" value="Fer4_18"/>
    <property type="match status" value="1"/>
</dbReference>
<keyword evidence="7" id="KW-0812">Transmembrane</keyword>
<feature type="domain" description="4Fe-4S ferredoxin-type" evidence="8">
    <location>
        <begin position="272"/>
        <end position="300"/>
    </location>
</feature>
<feature type="transmembrane region" description="Helical" evidence="7">
    <location>
        <begin position="86"/>
        <end position="112"/>
    </location>
</feature>
<dbReference type="Pfam" id="PF11614">
    <property type="entry name" value="FixG_C"/>
    <property type="match status" value="1"/>
</dbReference>
<dbReference type="RefSeq" id="WP_283343380.1">
    <property type="nucleotide sequence ID" value="NZ_JASHIF010000002.1"/>
</dbReference>
<dbReference type="InterPro" id="IPR032879">
    <property type="entry name" value="FixG_C"/>
</dbReference>
<dbReference type="Pfam" id="PF12801">
    <property type="entry name" value="Fer4_5"/>
    <property type="match status" value="1"/>
</dbReference>
<keyword evidence="3" id="KW-0479">Metal-binding</keyword>
<dbReference type="InterPro" id="IPR051684">
    <property type="entry name" value="Electron_Trans/Redox"/>
</dbReference>
<evidence type="ECO:0000256" key="4">
    <source>
        <dbReference type="ARBA" id="ARBA00022982"/>
    </source>
</evidence>
<feature type="transmembrane region" description="Helical" evidence="7">
    <location>
        <begin position="161"/>
        <end position="180"/>
    </location>
</feature>
<feature type="transmembrane region" description="Helical" evidence="7">
    <location>
        <begin position="192"/>
        <end position="213"/>
    </location>
</feature>
<gene>
    <name evidence="9" type="primary">ccoG</name>
    <name evidence="9" type="ORF">QM524_02780</name>
</gene>
<dbReference type="Proteomes" id="UP001236507">
    <property type="component" value="Unassembled WGS sequence"/>
</dbReference>
<dbReference type="InterPro" id="IPR017896">
    <property type="entry name" value="4Fe4S_Fe-S-bd"/>
</dbReference>
<dbReference type="PROSITE" id="PS51379">
    <property type="entry name" value="4FE4S_FER_2"/>
    <property type="match status" value="1"/>
</dbReference>
<dbReference type="InterPro" id="IPR013783">
    <property type="entry name" value="Ig-like_fold"/>
</dbReference>
<protein>
    <submittedName>
        <fullName evidence="9">Cytochrome c oxidase accessory protein CcoG</fullName>
    </submittedName>
</protein>
<evidence type="ECO:0000259" key="8">
    <source>
        <dbReference type="PROSITE" id="PS51379"/>
    </source>
</evidence>
<evidence type="ECO:0000313" key="10">
    <source>
        <dbReference type="Proteomes" id="UP001236507"/>
    </source>
</evidence>
<dbReference type="SUPFAM" id="SSF54862">
    <property type="entry name" value="4Fe-4S ferredoxins"/>
    <property type="match status" value="1"/>
</dbReference>
<evidence type="ECO:0000256" key="7">
    <source>
        <dbReference type="SAM" id="Phobius"/>
    </source>
</evidence>
<keyword evidence="4" id="KW-0249">Electron transport</keyword>
<evidence type="ECO:0000313" key="9">
    <source>
        <dbReference type="EMBL" id="MDI9858126.1"/>
    </source>
</evidence>
<name>A0ABT6Y3K4_9BACT</name>
<evidence type="ECO:0000256" key="2">
    <source>
        <dbReference type="ARBA" id="ARBA00022485"/>
    </source>
</evidence>
<keyword evidence="6" id="KW-0411">Iron-sulfur</keyword>
<keyword evidence="7" id="KW-0472">Membrane</keyword>
<evidence type="ECO:0000256" key="3">
    <source>
        <dbReference type="ARBA" id="ARBA00022723"/>
    </source>
</evidence>
<feature type="transmembrane region" description="Helical" evidence="7">
    <location>
        <begin position="45"/>
        <end position="66"/>
    </location>
</feature>
<dbReference type="PANTHER" id="PTHR30176">
    <property type="entry name" value="FERREDOXIN-TYPE PROTEIN NAPH"/>
    <property type="match status" value="1"/>
</dbReference>
<evidence type="ECO:0000256" key="1">
    <source>
        <dbReference type="ARBA" id="ARBA00022448"/>
    </source>
</evidence>
<dbReference type="EMBL" id="JASHIF010000002">
    <property type="protein sequence ID" value="MDI9858126.1"/>
    <property type="molecule type" value="Genomic_DNA"/>
</dbReference>
<reference evidence="9 10" key="1">
    <citation type="submission" date="2023-05" db="EMBL/GenBank/DDBJ databases">
        <title>Novel species of genus Flectobacillus isolated from stream in China.</title>
        <authorList>
            <person name="Lu H."/>
        </authorList>
    </citation>
    <scope>NUCLEOTIDE SEQUENCE [LARGE SCALE GENOMIC DNA]</scope>
    <source>
        <strain evidence="9 10">KCTC 42575</strain>
    </source>
</reference>
<comment type="caution">
    <text evidence="9">The sequence shown here is derived from an EMBL/GenBank/DDBJ whole genome shotgun (WGS) entry which is preliminary data.</text>
</comment>
<keyword evidence="10" id="KW-1185">Reference proteome</keyword>
<dbReference type="InterPro" id="IPR017900">
    <property type="entry name" value="4Fe4S_Fe_S_CS"/>
</dbReference>
<evidence type="ECO:0000256" key="5">
    <source>
        <dbReference type="ARBA" id="ARBA00023004"/>
    </source>
</evidence>
<dbReference type="NCBIfam" id="TIGR02745">
    <property type="entry name" value="ccoG_rdxA_fixG"/>
    <property type="match status" value="1"/>
</dbReference>
<dbReference type="Gene3D" id="2.60.40.10">
    <property type="entry name" value="Immunoglobulins"/>
    <property type="match status" value="1"/>
</dbReference>
<keyword evidence="1" id="KW-0813">Transport</keyword>
<dbReference type="PROSITE" id="PS00198">
    <property type="entry name" value="4FE4S_FER_1"/>
    <property type="match status" value="1"/>
</dbReference>
<keyword evidence="5" id="KW-0408">Iron</keyword>
<keyword evidence="2" id="KW-0004">4Fe-4S</keyword>
<evidence type="ECO:0000256" key="6">
    <source>
        <dbReference type="ARBA" id="ARBA00023014"/>
    </source>
</evidence>
<accession>A0ABT6Y3K4</accession>
<keyword evidence="7" id="KW-1133">Transmembrane helix</keyword>
<sequence>MKPPKIDTTEFRDHLSNVTETGKRIWIYPRIVVGQLYRLRTYFSWLLLGLLFGIPFVEVNGGPLFMFNVLERKFIFFGVTFFPQDFHLVAFGLLTFIVFIILFTVIFGRVWCGWACPQTIFMEMLFRKIENLIEGDYRAQQRLDAQPWNTEKIVKKSAKHIIFFIISFLIANTFLAYIIGKKELFSIILDNPLNHISGLVAIVIFTFVFYFVFAKFRELVCIVVCPYGRLQGVLLDKKSIIVAYDFLRGEPRGKKKKVEEQPNPLEELKALANPNANKGHCVDCGICVQVCPTGIDIRNGTQLECIGCTACIDACDEVMVKTNQPTGLIRYASLDGIEKGNKLSFNLRIKAYTGVLVALLGILAYMLITRSDVETTLLRTPGLTYQEEKGNVSNLYNIEILNKTINAMPVSLRVKDYPAAQIKLIGKPLQLNNSDLTRGSFFIVIPKKDLESPSIKLKVEILSNGQVIDEVKTSFLGSME</sequence>
<dbReference type="InterPro" id="IPR014116">
    <property type="entry name" value="Cyt_c_oxidase_cbb3_FixG"/>
</dbReference>
<dbReference type="Gene3D" id="3.30.70.20">
    <property type="match status" value="1"/>
</dbReference>
<feature type="transmembrane region" description="Helical" evidence="7">
    <location>
        <begin position="349"/>
        <end position="368"/>
    </location>
</feature>
<proteinExistence type="predicted"/>
<dbReference type="PANTHER" id="PTHR30176:SF3">
    <property type="entry name" value="FERREDOXIN-TYPE PROTEIN NAPH"/>
    <property type="match status" value="1"/>
</dbReference>
<organism evidence="9 10">
    <name type="scientific">Flectobacillus roseus</name>
    <dbReference type="NCBI Taxonomy" id="502259"/>
    <lineage>
        <taxon>Bacteria</taxon>
        <taxon>Pseudomonadati</taxon>
        <taxon>Bacteroidota</taxon>
        <taxon>Cytophagia</taxon>
        <taxon>Cytophagales</taxon>
        <taxon>Flectobacillaceae</taxon>
        <taxon>Flectobacillus</taxon>
    </lineage>
</organism>